<dbReference type="PANTHER" id="PTHR22726:SF1">
    <property type="entry name" value="METALLOENDOPEPTIDASE OMA1, MITOCHONDRIAL"/>
    <property type="match status" value="1"/>
</dbReference>
<protein>
    <submittedName>
        <fullName evidence="9">Peptidase</fullName>
    </submittedName>
</protein>
<dbReference type="GO" id="GO:0046872">
    <property type="term" value="F:metal ion binding"/>
    <property type="evidence" value="ECO:0007669"/>
    <property type="project" value="UniProtKB-KW"/>
</dbReference>
<sequence>MPERFARARLRRGAVCAALALVLPLRALAQPMGLPSMGSAADAELPPALEQMLGDAIMEQGRRDPTYISDPDLDQYLTAMGRKLVAGAPGGGTHHITVFGVRDPQINAFTLPGGYIGVNSGLLVSAGNESELASVLAHEIGHVVQRHIARGMTQQSQNTGVIIASLVGALLAGLAGSGDLAVGVAAFGQAAAIDRQLGFSRQAEQEADRAGFEMLRKAGYDPRGMVQMFSMLMHASSLNEGKGGGAYTSTHPLSIQRMSDIQNRVSELPPVHHHDDPQFWYLRAKLRVLQAVSRQERDDALLQLRQETTQGSAVQRSAAWYGIAYGYWEAGSYAQAAEALGKSAQDPSVVPETAVLAARLANSQGQADEALRVARAGWQRWPHSQGVAVALVDVLRQARRDDEAIKFVEPCIRQWPKFAPLYRLRAQSQERLGQKVQARRSMAKYYELTGSLSTAVEQLRQARDLTTDFYVQSELDAQIRDLRQRLDTERHLLERFKKSN</sequence>
<dbReference type="InterPro" id="IPR011990">
    <property type="entry name" value="TPR-like_helical_dom_sf"/>
</dbReference>
<dbReference type="SUPFAM" id="SSF48452">
    <property type="entry name" value="TPR-like"/>
    <property type="match status" value="1"/>
</dbReference>
<evidence type="ECO:0000259" key="8">
    <source>
        <dbReference type="Pfam" id="PF01435"/>
    </source>
</evidence>
<dbReference type="GO" id="GO:0004222">
    <property type="term" value="F:metalloendopeptidase activity"/>
    <property type="evidence" value="ECO:0007669"/>
    <property type="project" value="InterPro"/>
</dbReference>
<evidence type="ECO:0000313" key="10">
    <source>
        <dbReference type="Proteomes" id="UP000214603"/>
    </source>
</evidence>
<evidence type="ECO:0000256" key="6">
    <source>
        <dbReference type="ARBA" id="ARBA00023049"/>
    </source>
</evidence>
<dbReference type="RefSeq" id="WP_088602846.1">
    <property type="nucleotide sequence ID" value="NZ_NJIH01000004.1"/>
</dbReference>
<dbReference type="AlphaFoldDB" id="A0A225MSX6"/>
<keyword evidence="10" id="KW-1185">Reference proteome</keyword>
<evidence type="ECO:0000256" key="5">
    <source>
        <dbReference type="ARBA" id="ARBA00022833"/>
    </source>
</evidence>
<dbReference type="GO" id="GO:0051603">
    <property type="term" value="P:proteolysis involved in protein catabolic process"/>
    <property type="evidence" value="ECO:0007669"/>
    <property type="project" value="TreeGrafter"/>
</dbReference>
<proteinExistence type="predicted"/>
<dbReference type="InterPro" id="IPR051156">
    <property type="entry name" value="Mito/Outer_Membr_Metalloprot"/>
</dbReference>
<evidence type="ECO:0000256" key="4">
    <source>
        <dbReference type="ARBA" id="ARBA00022801"/>
    </source>
</evidence>
<dbReference type="Pfam" id="PF14559">
    <property type="entry name" value="TPR_19"/>
    <property type="match status" value="1"/>
</dbReference>
<keyword evidence="3" id="KW-0479">Metal-binding</keyword>
<dbReference type="EMBL" id="NJIH01000004">
    <property type="protein sequence ID" value="OWT61759.1"/>
    <property type="molecule type" value="Genomic_DNA"/>
</dbReference>
<organism evidence="9 10">
    <name type="scientific">Candidimonas nitroreducens</name>
    <dbReference type="NCBI Taxonomy" id="683354"/>
    <lineage>
        <taxon>Bacteria</taxon>
        <taxon>Pseudomonadati</taxon>
        <taxon>Pseudomonadota</taxon>
        <taxon>Betaproteobacteria</taxon>
        <taxon>Burkholderiales</taxon>
        <taxon>Alcaligenaceae</taxon>
        <taxon>Candidimonas</taxon>
    </lineage>
</organism>
<dbReference type="Pfam" id="PF01435">
    <property type="entry name" value="Peptidase_M48"/>
    <property type="match status" value="1"/>
</dbReference>
<name>A0A225MSX6_9BURK</name>
<dbReference type="OrthoDB" id="9810445at2"/>
<keyword evidence="2" id="KW-0645">Protease</keyword>
<keyword evidence="5" id="KW-0862">Zinc</keyword>
<dbReference type="Gene3D" id="1.25.40.10">
    <property type="entry name" value="Tetratricopeptide repeat domain"/>
    <property type="match status" value="1"/>
</dbReference>
<evidence type="ECO:0000256" key="3">
    <source>
        <dbReference type="ARBA" id="ARBA00022723"/>
    </source>
</evidence>
<evidence type="ECO:0000256" key="2">
    <source>
        <dbReference type="ARBA" id="ARBA00022670"/>
    </source>
</evidence>
<feature type="domain" description="Peptidase M48" evidence="8">
    <location>
        <begin position="74"/>
        <end position="264"/>
    </location>
</feature>
<keyword evidence="6" id="KW-0482">Metalloprotease</keyword>
<dbReference type="GO" id="GO:0016020">
    <property type="term" value="C:membrane"/>
    <property type="evidence" value="ECO:0007669"/>
    <property type="project" value="TreeGrafter"/>
</dbReference>
<feature type="chain" id="PRO_5013302270" evidence="7">
    <location>
        <begin position="30"/>
        <end position="500"/>
    </location>
</feature>
<comment type="cofactor">
    <cofactor evidence="1">
        <name>Zn(2+)</name>
        <dbReference type="ChEBI" id="CHEBI:29105"/>
    </cofactor>
</comment>
<evidence type="ECO:0000256" key="1">
    <source>
        <dbReference type="ARBA" id="ARBA00001947"/>
    </source>
</evidence>
<feature type="signal peptide" evidence="7">
    <location>
        <begin position="1"/>
        <end position="29"/>
    </location>
</feature>
<evidence type="ECO:0000256" key="7">
    <source>
        <dbReference type="SAM" id="SignalP"/>
    </source>
</evidence>
<dbReference type="InterPro" id="IPR001915">
    <property type="entry name" value="Peptidase_M48"/>
</dbReference>
<evidence type="ECO:0000313" key="9">
    <source>
        <dbReference type="EMBL" id="OWT61759.1"/>
    </source>
</evidence>
<reference evidence="10" key="1">
    <citation type="submission" date="2017-06" db="EMBL/GenBank/DDBJ databases">
        <title>Herbaspirillum phytohormonus sp. nov., isolated from the root nodule of Robinia pseudoacacia in lead-zinc mine.</title>
        <authorList>
            <person name="Fan M."/>
            <person name="Lin Y."/>
        </authorList>
    </citation>
    <scope>NUCLEOTIDE SEQUENCE [LARGE SCALE GENOMIC DNA]</scope>
    <source>
        <strain evidence="10">SC-089</strain>
    </source>
</reference>
<comment type="caution">
    <text evidence="9">The sequence shown here is derived from an EMBL/GenBank/DDBJ whole genome shotgun (WGS) entry which is preliminary data.</text>
</comment>
<keyword evidence="7" id="KW-0732">Signal</keyword>
<dbReference type="Gene3D" id="3.30.2010.10">
    <property type="entry name" value="Metalloproteases ('zincins'), catalytic domain"/>
    <property type="match status" value="1"/>
</dbReference>
<accession>A0A225MSX6</accession>
<keyword evidence="4" id="KW-0378">Hydrolase</keyword>
<dbReference type="PANTHER" id="PTHR22726">
    <property type="entry name" value="METALLOENDOPEPTIDASE OMA1"/>
    <property type="match status" value="1"/>
</dbReference>
<dbReference type="Proteomes" id="UP000214603">
    <property type="component" value="Unassembled WGS sequence"/>
</dbReference>
<gene>
    <name evidence="9" type="ORF">CEY11_07905</name>
</gene>